<dbReference type="EMBL" id="LCKS01000001">
    <property type="protein sequence ID" value="KKU03396.1"/>
    <property type="molecule type" value="Genomic_DNA"/>
</dbReference>
<proteinExistence type="predicted"/>
<dbReference type="InterPro" id="IPR038720">
    <property type="entry name" value="YprB_RNase_H-like_dom"/>
</dbReference>
<accession>A0A0G1M555</accession>
<organism evidence="2 3">
    <name type="scientific">Candidatus Amesbacteria bacterium GW2011_GWC2_45_19</name>
    <dbReference type="NCBI Taxonomy" id="1618366"/>
    <lineage>
        <taxon>Bacteria</taxon>
        <taxon>Candidatus Amesiibacteriota</taxon>
    </lineage>
</organism>
<dbReference type="InterPro" id="IPR036397">
    <property type="entry name" value="RNaseH_sf"/>
</dbReference>
<name>A0A0G1M555_9BACT</name>
<dbReference type="Gene3D" id="3.30.420.10">
    <property type="entry name" value="Ribonuclease H-like superfamily/Ribonuclease H"/>
    <property type="match status" value="1"/>
</dbReference>
<feature type="domain" description="YprB ribonuclease H-like" evidence="1">
    <location>
        <begin position="16"/>
        <end position="157"/>
    </location>
</feature>
<gene>
    <name evidence="2" type="ORF">UX05_C0001G0025</name>
</gene>
<evidence type="ECO:0000313" key="2">
    <source>
        <dbReference type="EMBL" id="KKU03396.1"/>
    </source>
</evidence>
<dbReference type="SUPFAM" id="SSF53098">
    <property type="entry name" value="Ribonuclease H-like"/>
    <property type="match status" value="1"/>
</dbReference>
<protein>
    <recommendedName>
        <fullName evidence="1">YprB ribonuclease H-like domain-containing protein</fullName>
    </recommendedName>
</protein>
<evidence type="ECO:0000259" key="1">
    <source>
        <dbReference type="Pfam" id="PF13482"/>
    </source>
</evidence>
<sequence length="196" mass="22510">MFEVFWDAETKSWFDETSGNDPGKLGVSIVSVYWRNEKESRMHSFWEKDFDQMWKLFRDADRIIGFNTLGFDIPAMKPYAPADFASLPHFDILERIKLVNSGRGASLNAIARDTLGTEKIDSGANAVMYFKKGDPESLALLQKYCEADVAITRDIYDFAIKNRFLKFTDKWNNARRVEVDFSYPKEAAAAKQSSLF</sequence>
<evidence type="ECO:0000313" key="3">
    <source>
        <dbReference type="Proteomes" id="UP000034264"/>
    </source>
</evidence>
<comment type="caution">
    <text evidence="2">The sequence shown here is derived from an EMBL/GenBank/DDBJ whole genome shotgun (WGS) entry which is preliminary data.</text>
</comment>
<dbReference type="Pfam" id="PF13482">
    <property type="entry name" value="RNase_H_2"/>
    <property type="match status" value="1"/>
</dbReference>
<dbReference type="Proteomes" id="UP000034264">
    <property type="component" value="Unassembled WGS sequence"/>
</dbReference>
<reference evidence="2 3" key="1">
    <citation type="journal article" date="2015" name="Nature">
        <title>rRNA introns, odd ribosomes, and small enigmatic genomes across a large radiation of phyla.</title>
        <authorList>
            <person name="Brown C.T."/>
            <person name="Hug L.A."/>
            <person name="Thomas B.C."/>
            <person name="Sharon I."/>
            <person name="Castelle C.J."/>
            <person name="Singh A."/>
            <person name="Wilkins M.J."/>
            <person name="Williams K.H."/>
            <person name="Banfield J.F."/>
        </authorList>
    </citation>
    <scope>NUCLEOTIDE SEQUENCE [LARGE SCALE GENOMIC DNA]</scope>
</reference>
<dbReference type="InterPro" id="IPR012337">
    <property type="entry name" value="RNaseH-like_sf"/>
</dbReference>
<dbReference type="GO" id="GO:0003676">
    <property type="term" value="F:nucleic acid binding"/>
    <property type="evidence" value="ECO:0007669"/>
    <property type="project" value="InterPro"/>
</dbReference>
<dbReference type="AlphaFoldDB" id="A0A0G1M555"/>